<dbReference type="CDD" id="cd12156">
    <property type="entry name" value="HPPR"/>
    <property type="match status" value="1"/>
</dbReference>
<keyword evidence="2 4" id="KW-0560">Oxidoreductase</keyword>
<dbReference type="Gene3D" id="3.40.50.720">
    <property type="entry name" value="NAD(P)-binding Rossmann-like Domain"/>
    <property type="match status" value="2"/>
</dbReference>
<dbReference type="PANTHER" id="PTHR10996">
    <property type="entry name" value="2-HYDROXYACID DEHYDROGENASE-RELATED"/>
    <property type="match status" value="1"/>
</dbReference>
<evidence type="ECO:0000313" key="7">
    <source>
        <dbReference type="EMBL" id="OZI39409.1"/>
    </source>
</evidence>
<dbReference type="Pfam" id="PF00389">
    <property type="entry name" value="2-Hacid_dh"/>
    <property type="match status" value="1"/>
</dbReference>
<proteinExistence type="inferred from homology"/>
<sequence>MKTALLVLCPVAPANLETLRQRYDVTYAPTPAERQAAIAQHGARFQAVVTIGTIGLTADEIAAMPALQLASCMGAGYENLDVAAAKARGVVVTNGRGANDECVADHAMGLMIACMRNFRELDRLCREGVWRTQIALPPNASGKRLGILGMGTIGDKIAARAGAFRMAVGYHNRSAKAGSPHRYFDTVLGLAEWCDVLVCAAPGGASTHHLVNAEVLQALGAEGFVVNVGRGSIVDTQALAAALAAGTIAGAGIDVYESEPAPPAELVGLDNVILTPHMAGWSPEAVAAQFTIFLDNMEGHFSGKGAVTPL</sequence>
<comment type="similarity">
    <text evidence="4">Belongs to the D-isomer specific 2-hydroxyacid dehydrogenase family.</text>
</comment>
<dbReference type="InterPro" id="IPR006139">
    <property type="entry name" value="D-isomer_2_OHA_DH_cat_dom"/>
</dbReference>
<dbReference type="GO" id="GO:0005829">
    <property type="term" value="C:cytosol"/>
    <property type="evidence" value="ECO:0007669"/>
    <property type="project" value="TreeGrafter"/>
</dbReference>
<dbReference type="SUPFAM" id="SSF52283">
    <property type="entry name" value="Formate/glycerate dehydrogenase catalytic domain-like"/>
    <property type="match status" value="1"/>
</dbReference>
<keyword evidence="1" id="KW-0521">NADP</keyword>
<accession>A0A261SPT7</accession>
<dbReference type="InterPro" id="IPR050223">
    <property type="entry name" value="D-isomer_2-hydroxyacid_DH"/>
</dbReference>
<dbReference type="Pfam" id="PF02826">
    <property type="entry name" value="2-Hacid_dh_C"/>
    <property type="match status" value="1"/>
</dbReference>
<evidence type="ECO:0000259" key="5">
    <source>
        <dbReference type="Pfam" id="PF00389"/>
    </source>
</evidence>
<dbReference type="GO" id="GO:0030267">
    <property type="term" value="F:glyoxylate reductase (NADPH) activity"/>
    <property type="evidence" value="ECO:0007669"/>
    <property type="project" value="TreeGrafter"/>
</dbReference>
<feature type="domain" description="D-isomer specific 2-hydroxyacid dehydrogenase NAD-binding" evidence="6">
    <location>
        <begin position="108"/>
        <end position="279"/>
    </location>
</feature>
<dbReference type="GO" id="GO:0051287">
    <property type="term" value="F:NAD binding"/>
    <property type="evidence" value="ECO:0007669"/>
    <property type="project" value="InterPro"/>
</dbReference>
<evidence type="ECO:0000256" key="1">
    <source>
        <dbReference type="ARBA" id="ARBA00022857"/>
    </source>
</evidence>
<dbReference type="InterPro" id="IPR036291">
    <property type="entry name" value="NAD(P)-bd_dom_sf"/>
</dbReference>
<feature type="domain" description="D-isomer specific 2-hydroxyacid dehydrogenase catalytic" evidence="5">
    <location>
        <begin position="7"/>
        <end position="304"/>
    </location>
</feature>
<dbReference type="GO" id="GO:0016618">
    <property type="term" value="F:hydroxypyruvate reductase [NAD(P)H] activity"/>
    <property type="evidence" value="ECO:0007669"/>
    <property type="project" value="TreeGrafter"/>
</dbReference>
<dbReference type="SUPFAM" id="SSF51735">
    <property type="entry name" value="NAD(P)-binding Rossmann-fold domains"/>
    <property type="match status" value="1"/>
</dbReference>
<evidence type="ECO:0000259" key="6">
    <source>
        <dbReference type="Pfam" id="PF02826"/>
    </source>
</evidence>
<reference evidence="7 8" key="1">
    <citation type="submission" date="2017-05" db="EMBL/GenBank/DDBJ databases">
        <title>Complete and WGS of Bordetella genogroups.</title>
        <authorList>
            <person name="Spilker T."/>
            <person name="LiPuma J."/>
        </authorList>
    </citation>
    <scope>NUCLEOTIDE SEQUENCE [LARGE SCALE GENOMIC DNA]</scope>
    <source>
        <strain evidence="7 8">AU17610</strain>
    </source>
</reference>
<comment type="caution">
    <text evidence="7">The sequence shown here is derived from an EMBL/GenBank/DDBJ whole genome shotgun (WGS) entry which is preliminary data.</text>
</comment>
<gene>
    <name evidence="7" type="ORF">CEG14_07785</name>
</gene>
<evidence type="ECO:0000256" key="3">
    <source>
        <dbReference type="ARBA" id="ARBA00023027"/>
    </source>
</evidence>
<dbReference type="EMBL" id="NEVL01000002">
    <property type="protein sequence ID" value="OZI39409.1"/>
    <property type="molecule type" value="Genomic_DNA"/>
</dbReference>
<dbReference type="FunFam" id="3.40.50.720:FF:000213">
    <property type="entry name" value="Putative 2-hydroxyacid dehydrogenase"/>
    <property type="match status" value="1"/>
</dbReference>
<organism evidence="7 8">
    <name type="scientific">Bordetella genomosp. 1</name>
    <dbReference type="NCBI Taxonomy" id="1395607"/>
    <lineage>
        <taxon>Bacteria</taxon>
        <taxon>Pseudomonadati</taxon>
        <taxon>Pseudomonadota</taxon>
        <taxon>Betaproteobacteria</taxon>
        <taxon>Burkholderiales</taxon>
        <taxon>Alcaligenaceae</taxon>
        <taxon>Bordetella</taxon>
    </lineage>
</organism>
<dbReference type="AlphaFoldDB" id="A0A261SPT7"/>
<protein>
    <submittedName>
        <fullName evidence="7">Hydroxyacid dehydrogenase</fullName>
    </submittedName>
</protein>
<keyword evidence="3" id="KW-0520">NAD</keyword>
<name>A0A261SPT7_9BORD</name>
<dbReference type="Proteomes" id="UP000217005">
    <property type="component" value="Unassembled WGS sequence"/>
</dbReference>
<evidence type="ECO:0000256" key="2">
    <source>
        <dbReference type="ARBA" id="ARBA00023002"/>
    </source>
</evidence>
<dbReference type="OrthoDB" id="9805416at2"/>
<dbReference type="PANTHER" id="PTHR10996:SF178">
    <property type="entry name" value="2-HYDROXYACID DEHYDROGENASE YGL185C-RELATED"/>
    <property type="match status" value="1"/>
</dbReference>
<dbReference type="InterPro" id="IPR006140">
    <property type="entry name" value="D-isomer_DH_NAD-bd"/>
</dbReference>
<evidence type="ECO:0000313" key="8">
    <source>
        <dbReference type="Proteomes" id="UP000217005"/>
    </source>
</evidence>
<dbReference type="RefSeq" id="WP_094825778.1">
    <property type="nucleotide sequence ID" value="NZ_NEVL01000002.1"/>
</dbReference>
<evidence type="ECO:0000256" key="4">
    <source>
        <dbReference type="RuleBase" id="RU003719"/>
    </source>
</evidence>